<keyword evidence="2" id="KW-1185">Reference proteome</keyword>
<dbReference type="EMBL" id="JABWUV010000011">
    <property type="protein sequence ID" value="KAF6319743.1"/>
    <property type="molecule type" value="Genomic_DNA"/>
</dbReference>
<reference evidence="1 2" key="1">
    <citation type="journal article" date="2020" name="Nature">
        <title>Six reference-quality genomes reveal evolution of bat adaptations.</title>
        <authorList>
            <person name="Jebb D."/>
            <person name="Huang Z."/>
            <person name="Pippel M."/>
            <person name="Hughes G.M."/>
            <person name="Lavrichenko K."/>
            <person name="Devanna P."/>
            <person name="Winkler S."/>
            <person name="Jermiin L.S."/>
            <person name="Skirmuntt E.C."/>
            <person name="Katzourakis A."/>
            <person name="Burkitt-Gray L."/>
            <person name="Ray D.A."/>
            <person name="Sullivan K.A.M."/>
            <person name="Roscito J.G."/>
            <person name="Kirilenko B.M."/>
            <person name="Davalos L.M."/>
            <person name="Corthals A.P."/>
            <person name="Power M.L."/>
            <person name="Jones G."/>
            <person name="Ransome R.D."/>
            <person name="Dechmann D.K.N."/>
            <person name="Locatelli A.G."/>
            <person name="Puechmaille S.J."/>
            <person name="Fedrigo O."/>
            <person name="Jarvis E.D."/>
            <person name="Hiller M."/>
            <person name="Vernes S.C."/>
            <person name="Myers E.W."/>
            <person name="Teeling E.C."/>
        </authorList>
    </citation>
    <scope>NUCLEOTIDE SEQUENCE [LARGE SCALE GENOMIC DNA]</scope>
    <source>
        <strain evidence="1">MMyoMyo1</strain>
        <tissue evidence="1">Flight muscle</tissue>
    </source>
</reference>
<accession>A0A7J7V3Q9</accession>
<proteinExistence type="predicted"/>
<organism evidence="1 2">
    <name type="scientific">Myotis myotis</name>
    <name type="common">Greater mouse-eared bat</name>
    <name type="synonym">Vespertilio myotis</name>
    <dbReference type="NCBI Taxonomy" id="51298"/>
    <lineage>
        <taxon>Eukaryota</taxon>
        <taxon>Metazoa</taxon>
        <taxon>Chordata</taxon>
        <taxon>Craniata</taxon>
        <taxon>Vertebrata</taxon>
        <taxon>Euteleostomi</taxon>
        <taxon>Mammalia</taxon>
        <taxon>Eutheria</taxon>
        <taxon>Laurasiatheria</taxon>
        <taxon>Chiroptera</taxon>
        <taxon>Yangochiroptera</taxon>
        <taxon>Vespertilionidae</taxon>
        <taxon>Myotis</taxon>
    </lineage>
</organism>
<evidence type="ECO:0000313" key="2">
    <source>
        <dbReference type="Proteomes" id="UP000527355"/>
    </source>
</evidence>
<dbReference type="AlphaFoldDB" id="A0A7J7V3Q9"/>
<comment type="caution">
    <text evidence="1">The sequence shown here is derived from an EMBL/GenBank/DDBJ whole genome shotgun (WGS) entry which is preliminary data.</text>
</comment>
<evidence type="ECO:0000313" key="1">
    <source>
        <dbReference type="EMBL" id="KAF6319743.1"/>
    </source>
</evidence>
<gene>
    <name evidence="1" type="ORF">mMyoMyo1_008482</name>
</gene>
<name>A0A7J7V3Q9_MYOMY</name>
<dbReference type="Proteomes" id="UP000527355">
    <property type="component" value="Unassembled WGS sequence"/>
</dbReference>
<sequence length="173" mass="19306">MCLFKLRQPHSCEHPQLLFSLVFPIPGFSICHSTHLSASTICHSTHLSASTFIKNEVLLFSNQRYPTWTGTFNLNGVGFLNTLASSITYRAVTYKMGVHSHCPKNLTVVSDLGMSFSWDLTHLPLLSPFLLTTLNSQCLLISASEDRNKLQGHRSLLKGFSALEGYKINYVSN</sequence>
<protein>
    <submittedName>
        <fullName evidence="1">Uncharacterized protein</fullName>
    </submittedName>
</protein>